<dbReference type="GeneID" id="93227875"/>
<dbReference type="Pfam" id="PF18899">
    <property type="entry name" value="DUF5655"/>
    <property type="match status" value="1"/>
</dbReference>
<accession>A0A2U1CG50</accession>
<evidence type="ECO:0000313" key="2">
    <source>
        <dbReference type="EMBL" id="PVY59884.1"/>
    </source>
</evidence>
<protein>
    <recommendedName>
        <fullName evidence="1">DUF5655 domain-containing protein</fullName>
    </recommendedName>
</protein>
<dbReference type="AlphaFoldDB" id="A0A2U1CG50"/>
<dbReference type="OrthoDB" id="2167627at2"/>
<feature type="domain" description="DUF5655" evidence="1">
    <location>
        <begin position="10"/>
        <end position="119"/>
    </location>
</feature>
<evidence type="ECO:0000313" key="3">
    <source>
        <dbReference type="Proteomes" id="UP000245778"/>
    </source>
</evidence>
<dbReference type="RefSeq" id="WP_116721526.1">
    <property type="nucleotide sequence ID" value="NZ_CP011524.1"/>
</dbReference>
<sequence>MTAEALAFLGAQPERTAIFEAVEAAVAELGESAMEVKRSQISWKAPRLFAALSLPLRVGRHWPEGALVLTFGLGRRLEHPRIFQAAEPYPGRWTHHVVLTCPGDVDGEVSAFLAEAYWFARTKGRGT</sequence>
<dbReference type="EMBL" id="QEKK01000001">
    <property type="protein sequence ID" value="PVY59884.1"/>
    <property type="molecule type" value="Genomic_DNA"/>
</dbReference>
<dbReference type="Proteomes" id="UP000245778">
    <property type="component" value="Unassembled WGS sequence"/>
</dbReference>
<proteinExistence type="predicted"/>
<reference evidence="2 3" key="1">
    <citation type="submission" date="2018-04" db="EMBL/GenBank/DDBJ databases">
        <title>Genomic Encyclopedia of Type Strains, Phase IV (KMG-IV): sequencing the most valuable type-strain genomes for metagenomic binning, comparative biology and taxonomic classification.</title>
        <authorList>
            <person name="Goeker M."/>
        </authorList>
    </citation>
    <scope>NUCLEOTIDE SEQUENCE [LARGE SCALE GENOMIC DNA]</scope>
    <source>
        <strain evidence="2 3">DSM 26588</strain>
    </source>
</reference>
<evidence type="ECO:0000259" key="1">
    <source>
        <dbReference type="Pfam" id="PF18899"/>
    </source>
</evidence>
<name>A0A2U1CG50_9FIRM</name>
<comment type="caution">
    <text evidence="2">The sequence shown here is derived from an EMBL/GenBank/DDBJ whole genome shotgun (WGS) entry which is preliminary data.</text>
</comment>
<gene>
    <name evidence="2" type="ORF">C7373_101398</name>
</gene>
<dbReference type="InterPro" id="IPR043714">
    <property type="entry name" value="DUF5655"/>
</dbReference>
<organism evidence="2 3">
    <name type="scientific">Intestinimonas butyriciproducens</name>
    <dbReference type="NCBI Taxonomy" id="1297617"/>
    <lineage>
        <taxon>Bacteria</taxon>
        <taxon>Bacillati</taxon>
        <taxon>Bacillota</taxon>
        <taxon>Clostridia</taxon>
        <taxon>Eubacteriales</taxon>
        <taxon>Intestinimonas</taxon>
    </lineage>
</organism>